<accession>A0A0M8NPX5</accession>
<proteinExistence type="predicted"/>
<reference evidence="1 2" key="1">
    <citation type="submission" date="2015-08" db="EMBL/GenBank/DDBJ databases">
        <title>Genome sequencing of Penicillium nordicum.</title>
        <authorList>
            <person name="Nguyen H.D."/>
            <person name="Seifert K.A."/>
        </authorList>
    </citation>
    <scope>NUCLEOTIDE SEQUENCE [LARGE SCALE GENOMIC DNA]</scope>
    <source>
        <strain evidence="1 2">DAOMC 185683</strain>
    </source>
</reference>
<organism evidence="1 2">
    <name type="scientific">Penicillium nordicum</name>
    <dbReference type="NCBI Taxonomy" id="229535"/>
    <lineage>
        <taxon>Eukaryota</taxon>
        <taxon>Fungi</taxon>
        <taxon>Dikarya</taxon>
        <taxon>Ascomycota</taxon>
        <taxon>Pezizomycotina</taxon>
        <taxon>Eurotiomycetes</taxon>
        <taxon>Eurotiomycetidae</taxon>
        <taxon>Eurotiales</taxon>
        <taxon>Aspergillaceae</taxon>
        <taxon>Penicillium</taxon>
    </lineage>
</organism>
<protein>
    <submittedName>
        <fullName evidence="1">Uncharacterized protein</fullName>
    </submittedName>
</protein>
<sequence length="46" mass="5558">FRFSSDSVQIQFRFSSDLIYVRSPYFIPDWVYHDYASCEIQTICLN</sequence>
<evidence type="ECO:0000313" key="1">
    <source>
        <dbReference type="EMBL" id="KOS36976.1"/>
    </source>
</evidence>
<name>A0A0M8NPX5_9EURO</name>
<keyword evidence="2" id="KW-1185">Reference proteome</keyword>
<feature type="non-terminal residue" evidence="1">
    <location>
        <position position="1"/>
    </location>
</feature>
<gene>
    <name evidence="1" type="ORF">ACN38_g12255</name>
</gene>
<evidence type="ECO:0000313" key="2">
    <source>
        <dbReference type="Proteomes" id="UP000037696"/>
    </source>
</evidence>
<comment type="caution">
    <text evidence="1">The sequence shown here is derived from an EMBL/GenBank/DDBJ whole genome shotgun (WGS) entry which is preliminary data.</text>
</comment>
<dbReference type="Proteomes" id="UP000037696">
    <property type="component" value="Unassembled WGS sequence"/>
</dbReference>
<dbReference type="AlphaFoldDB" id="A0A0M8NPX5"/>
<dbReference type="EMBL" id="LHQQ01000368">
    <property type="protein sequence ID" value="KOS36976.1"/>
    <property type="molecule type" value="Genomic_DNA"/>
</dbReference>